<dbReference type="Gene3D" id="3.90.960.10">
    <property type="entry name" value="YbaK/aminoacyl-tRNA synthetase-associated domain"/>
    <property type="match status" value="1"/>
</dbReference>
<dbReference type="InterPro" id="IPR040285">
    <property type="entry name" value="ProX/PRXD1"/>
</dbReference>
<dbReference type="GO" id="GO:0004812">
    <property type="term" value="F:aminoacyl-tRNA ligase activity"/>
    <property type="evidence" value="ECO:0007669"/>
    <property type="project" value="UniProtKB-KW"/>
</dbReference>
<dbReference type="Proteomes" id="UP000214600">
    <property type="component" value="Unassembled WGS sequence"/>
</dbReference>
<dbReference type="GO" id="GO:0002161">
    <property type="term" value="F:aminoacyl-tRNA deacylase activity"/>
    <property type="evidence" value="ECO:0007669"/>
    <property type="project" value="InterPro"/>
</dbReference>
<dbReference type="InterPro" id="IPR036754">
    <property type="entry name" value="YbaK/aa-tRNA-synt-asso_dom_sf"/>
</dbReference>
<evidence type="ECO:0000256" key="1">
    <source>
        <dbReference type="ARBA" id="ARBA00010201"/>
    </source>
</evidence>
<name>A0A228I311_9BURK</name>
<protein>
    <submittedName>
        <fullName evidence="3">Prolyl-tRNA synthetase associated domain-containing protein</fullName>
    </submittedName>
</protein>
<sequence>MMEKDELLDLLERQGVPFECEHHEQVLNMAESGALALSLVGARCKNLLLQDKQGGVYLVVTTAEKSLDLRAIAGTLNSKRLSFASADRLFDLLGVRPGSLSPLALVNDPGGQVRLVIDTDLAEEPVFLFHPLDSTATVALSKHDFERFLRGVGHAPSWRMLGARQEG</sequence>
<reference evidence="3 4" key="2">
    <citation type="submission" date="2017-08" db="EMBL/GenBank/DDBJ databases">
        <title>WGS of novel Burkholderia cepaca complex species.</title>
        <authorList>
            <person name="Lipuma J."/>
            <person name="Spilker T."/>
        </authorList>
    </citation>
    <scope>NUCLEOTIDE SEQUENCE [LARGE SCALE GENOMIC DNA]</scope>
    <source>
        <strain evidence="3 4">AU17325</strain>
    </source>
</reference>
<evidence type="ECO:0000313" key="3">
    <source>
        <dbReference type="EMBL" id="OXI36793.1"/>
    </source>
</evidence>
<dbReference type="CDD" id="cd04335">
    <property type="entry name" value="PrdX_deacylase"/>
    <property type="match status" value="1"/>
</dbReference>
<dbReference type="EMBL" id="NKFA01000020">
    <property type="protein sequence ID" value="OXI36793.1"/>
    <property type="molecule type" value="Genomic_DNA"/>
</dbReference>
<comment type="similarity">
    <text evidence="1">Belongs to the PRORSD1 family.</text>
</comment>
<reference evidence="4" key="1">
    <citation type="submission" date="2017-06" db="EMBL/GenBank/DDBJ databases">
        <authorList>
            <person name="LiPuma J."/>
            <person name="Spilker T."/>
        </authorList>
    </citation>
    <scope>NUCLEOTIDE SEQUENCE [LARGE SCALE GENOMIC DNA]</scope>
    <source>
        <strain evidence="4">AU17325</strain>
    </source>
</reference>
<organism evidence="3 4">
    <name type="scientific">Burkholderia aenigmatica</name>
    <dbReference type="NCBI Taxonomy" id="2015348"/>
    <lineage>
        <taxon>Bacteria</taxon>
        <taxon>Pseudomonadati</taxon>
        <taxon>Pseudomonadota</taxon>
        <taxon>Betaproteobacteria</taxon>
        <taxon>Burkholderiales</taxon>
        <taxon>Burkholderiaceae</taxon>
        <taxon>Burkholderia</taxon>
        <taxon>Burkholderia cepacia complex</taxon>
    </lineage>
</organism>
<dbReference type="PANTHER" id="PTHR31423:SF3">
    <property type="entry name" value="PROLYL-TRNA SYNTHETASE ASSOCIATED DOMAIN-CONTAINING PROTEIN 1-RELATED"/>
    <property type="match status" value="1"/>
</dbReference>
<evidence type="ECO:0000313" key="4">
    <source>
        <dbReference type="Proteomes" id="UP000214600"/>
    </source>
</evidence>
<proteinExistence type="inferred from homology"/>
<dbReference type="OrthoDB" id="5145315at2"/>
<accession>A0A228I311</accession>
<evidence type="ECO:0000259" key="2">
    <source>
        <dbReference type="Pfam" id="PF04073"/>
    </source>
</evidence>
<dbReference type="Pfam" id="PF04073">
    <property type="entry name" value="tRNA_edit"/>
    <property type="match status" value="1"/>
</dbReference>
<keyword evidence="3" id="KW-0030">Aminoacyl-tRNA synthetase</keyword>
<dbReference type="PANTHER" id="PTHR31423">
    <property type="entry name" value="YBAK DOMAIN-CONTAINING PROTEIN"/>
    <property type="match status" value="1"/>
</dbReference>
<feature type="domain" description="YbaK/aminoacyl-tRNA synthetase-associated" evidence="2">
    <location>
        <begin position="23"/>
        <end position="148"/>
    </location>
</feature>
<gene>
    <name evidence="3" type="ORF">CFB84_32855</name>
</gene>
<dbReference type="SUPFAM" id="SSF55826">
    <property type="entry name" value="YbaK/ProRS associated domain"/>
    <property type="match status" value="1"/>
</dbReference>
<comment type="caution">
    <text evidence="3">The sequence shown here is derived from an EMBL/GenBank/DDBJ whole genome shotgun (WGS) entry which is preliminary data.</text>
</comment>
<keyword evidence="3" id="KW-0436">Ligase</keyword>
<dbReference type="InterPro" id="IPR007214">
    <property type="entry name" value="YbaK/aa-tRNA-synth-assoc-dom"/>
</dbReference>
<dbReference type="AlphaFoldDB" id="A0A228I311"/>